<accession>A0A6J1LFM7</accession>
<dbReference type="AlphaFoldDB" id="A0A6J1LFM7"/>
<feature type="compositionally biased region" description="Low complexity" evidence="2">
    <location>
        <begin position="331"/>
        <end position="349"/>
    </location>
</feature>
<feature type="compositionally biased region" description="Basic and acidic residues" evidence="2">
    <location>
        <begin position="374"/>
        <end position="403"/>
    </location>
</feature>
<dbReference type="PANTHER" id="PTHR21456:SF1">
    <property type="entry name" value="C2 NT-TYPE DOMAIN-CONTAINING PROTEIN"/>
    <property type="match status" value="1"/>
</dbReference>
<comment type="similarity">
    <text evidence="1">Belongs to the EEIG family.</text>
</comment>
<name>A0A6J1LFM7_DROHY</name>
<feature type="compositionally biased region" description="Polar residues" evidence="2">
    <location>
        <begin position="361"/>
        <end position="373"/>
    </location>
</feature>
<dbReference type="Proteomes" id="UP000504633">
    <property type="component" value="Unplaced"/>
</dbReference>
<feature type="domain" description="C2 NT-type" evidence="3">
    <location>
        <begin position="12"/>
        <end position="154"/>
    </location>
</feature>
<organism evidence="4 5">
    <name type="scientific">Drosophila hydei</name>
    <name type="common">Fruit fly</name>
    <dbReference type="NCBI Taxonomy" id="7224"/>
    <lineage>
        <taxon>Eukaryota</taxon>
        <taxon>Metazoa</taxon>
        <taxon>Ecdysozoa</taxon>
        <taxon>Arthropoda</taxon>
        <taxon>Hexapoda</taxon>
        <taxon>Insecta</taxon>
        <taxon>Pterygota</taxon>
        <taxon>Neoptera</taxon>
        <taxon>Endopterygota</taxon>
        <taxon>Diptera</taxon>
        <taxon>Brachycera</taxon>
        <taxon>Muscomorpha</taxon>
        <taxon>Ephydroidea</taxon>
        <taxon>Drosophilidae</taxon>
        <taxon>Drosophila</taxon>
    </lineage>
</organism>
<proteinExistence type="inferred from homology"/>
<sequence length="467" mass="49620">MTLLGPSAPGMAFMMKKKKYKFNVEVQLQDLVEVALVNEVLFAKIRLLDGGSFQEYSSREEVRNHRVEWNRSFEFPCKMSANASTGVLDPCHLRISIRKEMKGGRSYYKLGFIDLNLAEFAGAGLTSRRFLLEGYDARHRLDNSMLRVSIKMHMLSGDILFKAPTPSLKNKPSKPSADDLVNDVACSGGLQTPTATALSSIGSGSGGTSIPLGGSGATLGGMASTMTAAGTRPVSTVKDEDLDTQIMIAAIVTDSGLSESSESAVTLTTDNLQQHVIASASATTPVTVSQTLPGLGIIGSNNYGTTGANVGAVNTAALMEMGHSRNSSNTSQMSKGSGYSSFSHSQHSRQSSEGDSGHARNPSSGSLVISETGSLDRTKSSGEKRKKGALDDGPRVSDRVEETRVNPNSLIDEILKDTKLDQLGESAETSGLQLYIARDGTASLGGHEVKSNVRAGAFKQVVMQDRR</sequence>
<dbReference type="Pfam" id="PF10358">
    <property type="entry name" value="NT-C2"/>
    <property type="match status" value="1"/>
</dbReference>
<dbReference type="PROSITE" id="PS51840">
    <property type="entry name" value="C2_NT"/>
    <property type="match status" value="1"/>
</dbReference>
<dbReference type="RefSeq" id="XP_023163289.2">
    <property type="nucleotide sequence ID" value="XM_023307521.2"/>
</dbReference>
<keyword evidence="4" id="KW-1185">Reference proteome</keyword>
<evidence type="ECO:0000256" key="1">
    <source>
        <dbReference type="ARBA" id="ARBA00034780"/>
    </source>
</evidence>
<evidence type="ECO:0000313" key="5">
    <source>
        <dbReference type="RefSeq" id="XP_023163289.2"/>
    </source>
</evidence>
<dbReference type="GeneID" id="111594280"/>
<evidence type="ECO:0000259" key="3">
    <source>
        <dbReference type="PROSITE" id="PS51840"/>
    </source>
</evidence>
<gene>
    <name evidence="5" type="primary">LOC111594280</name>
</gene>
<dbReference type="InterPro" id="IPR019448">
    <property type="entry name" value="NT-C2"/>
</dbReference>
<dbReference type="PANTHER" id="PTHR21456">
    <property type="entry name" value="FAMILY WITH SEQUENCE SIMILARITY 102"/>
    <property type="match status" value="1"/>
</dbReference>
<protein>
    <submittedName>
        <fullName evidence="5">Protein FAM102B isoform X7</fullName>
    </submittedName>
</protein>
<evidence type="ECO:0000256" key="2">
    <source>
        <dbReference type="SAM" id="MobiDB-lite"/>
    </source>
</evidence>
<dbReference type="InterPro" id="IPR039931">
    <property type="entry name" value="EEIG1/2-like"/>
</dbReference>
<reference evidence="5" key="1">
    <citation type="submission" date="2025-08" db="UniProtKB">
        <authorList>
            <consortium name="RefSeq"/>
        </authorList>
    </citation>
    <scope>IDENTIFICATION</scope>
    <source>
        <strain evidence="5">15085-1641.00</strain>
        <tissue evidence="5">Whole body</tissue>
    </source>
</reference>
<feature type="region of interest" description="Disordered" evidence="2">
    <location>
        <begin position="323"/>
        <end position="403"/>
    </location>
</feature>
<dbReference type="OMA" id="RPPVKQN"/>
<dbReference type="OrthoDB" id="3365224at2759"/>
<evidence type="ECO:0000313" key="4">
    <source>
        <dbReference type="Proteomes" id="UP000504633"/>
    </source>
</evidence>